<keyword evidence="1" id="KW-0732">Signal</keyword>
<keyword evidence="3" id="KW-1185">Reference proteome</keyword>
<feature type="chain" id="PRO_5007296921" description="Secreted protein" evidence="1">
    <location>
        <begin position="20"/>
        <end position="121"/>
    </location>
</feature>
<protein>
    <recommendedName>
        <fullName evidence="4">Secreted protein</fullName>
    </recommendedName>
</protein>
<dbReference type="EMBL" id="LFZO01000942">
    <property type="protein sequence ID" value="KXS94730.1"/>
    <property type="molecule type" value="Genomic_DNA"/>
</dbReference>
<accession>A0A139GX26</accession>
<dbReference type="AlphaFoldDB" id="A0A139GX26"/>
<evidence type="ECO:0000313" key="3">
    <source>
        <dbReference type="Proteomes" id="UP000073492"/>
    </source>
</evidence>
<evidence type="ECO:0008006" key="4">
    <source>
        <dbReference type="Google" id="ProtNLM"/>
    </source>
</evidence>
<evidence type="ECO:0000313" key="2">
    <source>
        <dbReference type="EMBL" id="KXS94730.1"/>
    </source>
</evidence>
<proteinExistence type="predicted"/>
<sequence length="121" mass="13545">MLWPFTLHSLLDFCLLSDARLTWSWTSGRETGGAVESSIGSGCGMKVQRERRVAVDTLIGSVYEWLRNRVLALYVVVCNAASNTTSFFLTLANIWNISLHIRDDVCYSYSEKASSWIAAIC</sequence>
<reference evidence="2 3" key="1">
    <citation type="submission" date="2015-07" db="EMBL/GenBank/DDBJ databases">
        <title>Comparative genomics of the Sigatoka disease complex on banana suggests a link between parallel evolutionary changes in Pseudocercospora fijiensis and Pseudocercospora eumusae and increased virulence on the banana host.</title>
        <authorList>
            <person name="Chang T.-C."/>
            <person name="Salvucci A."/>
            <person name="Crous P.W."/>
            <person name="Stergiopoulos I."/>
        </authorList>
    </citation>
    <scope>NUCLEOTIDE SEQUENCE [LARGE SCALE GENOMIC DNA]</scope>
    <source>
        <strain evidence="2 3">CBS 116634</strain>
    </source>
</reference>
<organism evidence="2 3">
    <name type="scientific">Pseudocercospora musae</name>
    <dbReference type="NCBI Taxonomy" id="113226"/>
    <lineage>
        <taxon>Eukaryota</taxon>
        <taxon>Fungi</taxon>
        <taxon>Dikarya</taxon>
        <taxon>Ascomycota</taxon>
        <taxon>Pezizomycotina</taxon>
        <taxon>Dothideomycetes</taxon>
        <taxon>Dothideomycetidae</taxon>
        <taxon>Mycosphaerellales</taxon>
        <taxon>Mycosphaerellaceae</taxon>
        <taxon>Pseudocercospora</taxon>
    </lineage>
</organism>
<dbReference type="Proteomes" id="UP000073492">
    <property type="component" value="Unassembled WGS sequence"/>
</dbReference>
<name>A0A139GX26_9PEZI</name>
<evidence type="ECO:0000256" key="1">
    <source>
        <dbReference type="SAM" id="SignalP"/>
    </source>
</evidence>
<feature type="signal peptide" evidence="1">
    <location>
        <begin position="1"/>
        <end position="19"/>
    </location>
</feature>
<gene>
    <name evidence="2" type="ORF">AC579_1850</name>
</gene>
<comment type="caution">
    <text evidence="2">The sequence shown here is derived from an EMBL/GenBank/DDBJ whole genome shotgun (WGS) entry which is preliminary data.</text>
</comment>